<dbReference type="SUPFAM" id="SSF55154">
    <property type="entry name" value="CYTH-like phosphatases"/>
    <property type="match status" value="1"/>
</dbReference>
<dbReference type="Pfam" id="PF01928">
    <property type="entry name" value="CYTH"/>
    <property type="match status" value="1"/>
</dbReference>
<evidence type="ECO:0000313" key="4">
    <source>
        <dbReference type="EMBL" id="AXK34177.1"/>
    </source>
</evidence>
<feature type="region of interest" description="Disordered" evidence="1">
    <location>
        <begin position="211"/>
        <end position="238"/>
    </location>
</feature>
<accession>A0A345XRB1</accession>
<dbReference type="PANTHER" id="PTHR39339">
    <property type="entry name" value="SLR1444 PROTEIN"/>
    <property type="match status" value="1"/>
</dbReference>
<dbReference type="InterPro" id="IPR033469">
    <property type="entry name" value="CYTH-like_dom_sf"/>
</dbReference>
<evidence type="ECO:0000313" key="5">
    <source>
        <dbReference type="Proteomes" id="UP000254425"/>
    </source>
</evidence>
<dbReference type="InterPro" id="IPR038186">
    <property type="entry name" value="CHAD_dom_sf"/>
</dbReference>
<feature type="domain" description="CYTH" evidence="2">
    <location>
        <begin position="5"/>
        <end position="218"/>
    </location>
</feature>
<dbReference type="InterPro" id="IPR007899">
    <property type="entry name" value="CHAD_dom"/>
</dbReference>
<keyword evidence="5" id="KW-1185">Reference proteome</keyword>
<name>A0A345XRB1_9ACTN</name>
<evidence type="ECO:0000256" key="1">
    <source>
        <dbReference type="SAM" id="MobiDB-lite"/>
    </source>
</evidence>
<evidence type="ECO:0000259" key="2">
    <source>
        <dbReference type="PROSITE" id="PS51707"/>
    </source>
</evidence>
<dbReference type="CDD" id="cd07374">
    <property type="entry name" value="CYTH-like_Pase"/>
    <property type="match status" value="1"/>
</dbReference>
<dbReference type="EMBL" id="CP031320">
    <property type="protein sequence ID" value="AXK34177.1"/>
    <property type="molecule type" value="Genomic_DNA"/>
</dbReference>
<gene>
    <name evidence="4" type="ORF">DVA86_17485</name>
</gene>
<dbReference type="Gene3D" id="2.40.320.10">
    <property type="entry name" value="Hypothetical Protein Pfu-838710-001"/>
    <property type="match status" value="1"/>
</dbReference>
<protein>
    <submittedName>
        <fullName evidence="4">CHAD domain-containing protein</fullName>
    </submittedName>
</protein>
<dbReference type="SMART" id="SM01118">
    <property type="entry name" value="CYTH"/>
    <property type="match status" value="1"/>
</dbReference>
<dbReference type="Gene3D" id="1.40.20.10">
    <property type="entry name" value="CHAD domain"/>
    <property type="match status" value="1"/>
</dbReference>
<dbReference type="KEGG" id="sarm:DVA86_17485"/>
<reference evidence="4 5" key="1">
    <citation type="submission" date="2018-07" db="EMBL/GenBank/DDBJ databases">
        <title>Draft genome of the type strain Streptomyces armeniacus ATCC 15676.</title>
        <authorList>
            <person name="Labana P."/>
            <person name="Gosse J.T."/>
            <person name="Boddy C.N."/>
        </authorList>
    </citation>
    <scope>NUCLEOTIDE SEQUENCE [LARGE SCALE GENOMIC DNA]</scope>
    <source>
        <strain evidence="4 5">ATCC 15676</strain>
    </source>
</reference>
<dbReference type="InterPro" id="IPR023577">
    <property type="entry name" value="CYTH_domain"/>
</dbReference>
<dbReference type="PROSITE" id="PS51707">
    <property type="entry name" value="CYTH"/>
    <property type="match status" value="1"/>
</dbReference>
<evidence type="ECO:0000259" key="3">
    <source>
        <dbReference type="PROSITE" id="PS51708"/>
    </source>
</evidence>
<feature type="domain" description="CHAD" evidence="3">
    <location>
        <begin position="234"/>
        <end position="538"/>
    </location>
</feature>
<dbReference type="Pfam" id="PF05235">
    <property type="entry name" value="CHAD"/>
    <property type="match status" value="1"/>
</dbReference>
<dbReference type="AlphaFoldDB" id="A0A345XRB1"/>
<dbReference type="RefSeq" id="WP_208879472.1">
    <property type="nucleotide sequence ID" value="NZ_CP031320.1"/>
</dbReference>
<dbReference type="SMART" id="SM00880">
    <property type="entry name" value="CHAD"/>
    <property type="match status" value="1"/>
</dbReference>
<proteinExistence type="predicted"/>
<dbReference type="PANTHER" id="PTHR39339:SF1">
    <property type="entry name" value="CHAD DOMAIN-CONTAINING PROTEIN"/>
    <property type="match status" value="1"/>
</dbReference>
<sequence length="542" mass="58531">MADVVREIERKYAATDDTALPDLRVRGVASAVERGTVHLDATYFDTADGRLAADGITLRRRTGGGDAGWHLKLPVEPGVRDEIREPLGDEQADAEEAGAEAADAATAAAGVPPALAALVRSRVRDRPHIPVMRLRSERRVLHLLDDAGGLLAEVAVDRVHAQRLPEGGTADWTEIETELGEAGAGAPRLLDRIEKRLTAVGLRRTSAASKLERALASTGEPDSDEAPVPDGSPGPTAGEHVLHYVRAQRDALVALDPAVRRGVPDSVHRMRVATRRLRSCLRSYRQVLDPAVTDPMRDELKWLAAELGIDRDQEVLTARLTRRLAELPDGLQPGPVRLAPVRARLHAYAATRRVPATHGAAKHALASHRTGATLTATLDSARHLALLDALDALLREHPLRRKAAAPAEEVTASAVTRDFDRLAARVGHALAVSAGPERDLALHEARKAAKRARYAAEAACPALGKRARRQAKRMTEVQELLGEHQDSVVARDALADMAREAHAAGEESFTYGLLYERERARAAECERELPGLWRSVAAASPL</sequence>
<dbReference type="PROSITE" id="PS51708">
    <property type="entry name" value="CHAD"/>
    <property type="match status" value="1"/>
</dbReference>
<dbReference type="Proteomes" id="UP000254425">
    <property type="component" value="Chromosome"/>
</dbReference>
<organism evidence="4 5">
    <name type="scientific">Streptomyces armeniacus</name>
    <dbReference type="NCBI Taxonomy" id="83291"/>
    <lineage>
        <taxon>Bacteria</taxon>
        <taxon>Bacillati</taxon>
        <taxon>Actinomycetota</taxon>
        <taxon>Actinomycetes</taxon>
        <taxon>Kitasatosporales</taxon>
        <taxon>Streptomycetaceae</taxon>
        <taxon>Streptomyces</taxon>
    </lineage>
</organism>